<evidence type="ECO:0000259" key="1">
    <source>
        <dbReference type="Pfam" id="PF14028"/>
    </source>
</evidence>
<dbReference type="EMBL" id="BJMM01000017">
    <property type="protein sequence ID" value="GEB50976.1"/>
    <property type="molecule type" value="Genomic_DNA"/>
</dbReference>
<dbReference type="Pfam" id="PF14028">
    <property type="entry name" value="Lant_dehydr_C"/>
    <property type="match status" value="1"/>
</dbReference>
<organism evidence="2 3">
    <name type="scientific">Streptomyces cacaoi</name>
    <dbReference type="NCBI Taxonomy" id="1898"/>
    <lineage>
        <taxon>Bacteria</taxon>
        <taxon>Bacillati</taxon>
        <taxon>Actinomycetota</taxon>
        <taxon>Actinomycetes</taxon>
        <taxon>Kitasatosporales</taxon>
        <taxon>Streptomycetaceae</taxon>
        <taxon>Streptomyces</taxon>
    </lineage>
</organism>
<dbReference type="AlphaFoldDB" id="A0A4Y3QZY3"/>
<accession>A0A4Y3QZY3</accession>
<comment type="caution">
    <text evidence="2">The sequence shown here is derived from an EMBL/GenBank/DDBJ whole genome shotgun (WGS) entry which is preliminary data.</text>
</comment>
<feature type="domain" description="Thiopeptide-type bacteriocin biosynthesis" evidence="1">
    <location>
        <begin position="90"/>
        <end position="345"/>
    </location>
</feature>
<sequence length="364" mass="40406">MRFGPHNGLRRPDTNHWMGRMSADQLTPVAWPPTPGPVGRAVLDVIAGQSVDDVAQKAGMEPIALADAVEVFERAGHTALARQELLRTSWWQFYVEFPDWAHAEQTAATHIAPLLACMEKRGVISLWWFIRKHPCWRLRLYGGPESQVRMELGAQLDELVEVGHLSRWRPGIYEPETAAFGGAAGMLNAHHLFTADSRHILSLGGRTDVPLGRRELSVLLCAVMMEAAGLEWQEQGDVWDRVINEEHRSTTGKVLEDRLEGMTRQIRQLLVSDTSPDGPVFGKGAPLHRVSEWAAAFRRTGNALKEGVTAGVLDRGIRRVLAYHVIFHWNRIGLSLGAQSALALAARNAILDPPPDAAERSYEL</sequence>
<protein>
    <recommendedName>
        <fullName evidence="1">Thiopeptide-type bacteriocin biosynthesis domain-containing protein</fullName>
    </recommendedName>
</protein>
<reference evidence="2 3" key="1">
    <citation type="submission" date="2019-06" db="EMBL/GenBank/DDBJ databases">
        <title>Whole genome shotgun sequence of Streptomyces cacaoi subsp. cacaoi NBRC 12748.</title>
        <authorList>
            <person name="Hosoyama A."/>
            <person name="Uohara A."/>
            <person name="Ohji S."/>
            <person name="Ichikawa N."/>
        </authorList>
    </citation>
    <scope>NUCLEOTIDE SEQUENCE [LARGE SCALE GENOMIC DNA]</scope>
    <source>
        <strain evidence="2 3">NBRC 12748</strain>
    </source>
</reference>
<dbReference type="InterPro" id="IPR023809">
    <property type="entry name" value="Thiopep_bacteriocin_synth_dom"/>
</dbReference>
<evidence type="ECO:0000313" key="3">
    <source>
        <dbReference type="Proteomes" id="UP000319210"/>
    </source>
</evidence>
<dbReference type="Proteomes" id="UP000319210">
    <property type="component" value="Unassembled WGS sequence"/>
</dbReference>
<dbReference type="NCBIfam" id="TIGR03891">
    <property type="entry name" value="thiopep_ocin"/>
    <property type="match status" value="1"/>
</dbReference>
<gene>
    <name evidence="2" type="ORF">SCA03_35270</name>
</gene>
<proteinExistence type="predicted"/>
<keyword evidence="3" id="KW-1185">Reference proteome</keyword>
<evidence type="ECO:0000313" key="2">
    <source>
        <dbReference type="EMBL" id="GEB50976.1"/>
    </source>
</evidence>
<name>A0A4Y3QZY3_STRCI</name>